<dbReference type="Gene3D" id="3.40.50.2000">
    <property type="entry name" value="Glycogen Phosphorylase B"/>
    <property type="match status" value="2"/>
</dbReference>
<protein>
    <submittedName>
        <fullName evidence="3">Glycosyl transferase</fullName>
    </submittedName>
</protein>
<feature type="domain" description="Glycosyl transferase family 1" evidence="1">
    <location>
        <begin position="193"/>
        <end position="331"/>
    </location>
</feature>
<dbReference type="EMBL" id="CP022684">
    <property type="protein sequence ID" value="AUM13745.1"/>
    <property type="molecule type" value="Genomic_DNA"/>
</dbReference>
<keyword evidence="3" id="KW-0808">Transferase</keyword>
<dbReference type="RefSeq" id="WP_101895120.1">
    <property type="nucleotide sequence ID" value="NZ_CP022684.1"/>
</dbReference>
<dbReference type="KEGG" id="kak:Kalk_15515"/>
<name>A0A2K9LQI9_9GAMM</name>
<dbReference type="OrthoDB" id="9801609at2"/>
<evidence type="ECO:0000313" key="3">
    <source>
        <dbReference type="EMBL" id="AUM13745.1"/>
    </source>
</evidence>
<organism evidence="3 4">
    <name type="scientific">Ketobacter alkanivorans</name>
    <dbReference type="NCBI Taxonomy" id="1917421"/>
    <lineage>
        <taxon>Bacteria</taxon>
        <taxon>Pseudomonadati</taxon>
        <taxon>Pseudomonadota</taxon>
        <taxon>Gammaproteobacteria</taxon>
        <taxon>Pseudomonadales</taxon>
        <taxon>Ketobacteraceae</taxon>
        <taxon>Ketobacter</taxon>
    </lineage>
</organism>
<evidence type="ECO:0000259" key="2">
    <source>
        <dbReference type="Pfam" id="PF13439"/>
    </source>
</evidence>
<dbReference type="PANTHER" id="PTHR45947:SF3">
    <property type="entry name" value="SULFOQUINOVOSYL TRANSFERASE SQD2"/>
    <property type="match status" value="1"/>
</dbReference>
<sequence length="361" mass="41335">MKVAIVHYWLVNMRGGERVIEALLEIYPHADIFCHVVDPESVSPNILSRIKGTTFINRLPLSKRLYQSYLPLMPLALEQLDLTSYDLIISSESGPSKGIIPGPDAIHICYCHSPMRYVWDMYYEYRSKSSFLKRLLMPLLIHYLKMWDFSTAYRVKHFIANSNYVSKRILNYYGRKSTVIQPPVDFSAFTCSEEKDDYYLLVGQLVDYKRADIAINAFNSNGKKLVIIGEGEKLKHYRRIANPNITLLGKQSFQELKKHYSRCRALIFPGIEDFGIVPLEAMASGRPVIAFAKGGALETVVNGETGILFHEQTAQSLNQAIEHFESTNDTFDPEKIRNHAIKFDVHNFKINLKDFIDKALA</sequence>
<feature type="domain" description="Glycosyltransferase subfamily 4-like N-terminal" evidence="2">
    <location>
        <begin position="14"/>
        <end position="186"/>
    </location>
</feature>
<accession>A0A2K9LQI9</accession>
<dbReference type="AlphaFoldDB" id="A0A2K9LQI9"/>
<reference evidence="4" key="1">
    <citation type="submission" date="2017-08" db="EMBL/GenBank/DDBJ databases">
        <title>Direct submision.</title>
        <authorList>
            <person name="Kim S.-J."/>
            <person name="Rhee S.-K."/>
        </authorList>
    </citation>
    <scope>NUCLEOTIDE SEQUENCE [LARGE SCALE GENOMIC DNA]</scope>
    <source>
        <strain evidence="4">GI5</strain>
    </source>
</reference>
<keyword evidence="4" id="KW-1185">Reference proteome</keyword>
<dbReference type="InterPro" id="IPR050194">
    <property type="entry name" value="Glycosyltransferase_grp1"/>
</dbReference>
<dbReference type="Pfam" id="PF00534">
    <property type="entry name" value="Glycos_transf_1"/>
    <property type="match status" value="1"/>
</dbReference>
<gene>
    <name evidence="3" type="ORF">Kalk_15515</name>
</gene>
<dbReference type="PANTHER" id="PTHR45947">
    <property type="entry name" value="SULFOQUINOVOSYL TRANSFERASE SQD2"/>
    <property type="match status" value="1"/>
</dbReference>
<dbReference type="Pfam" id="PF13439">
    <property type="entry name" value="Glyco_transf_4"/>
    <property type="match status" value="1"/>
</dbReference>
<dbReference type="Proteomes" id="UP000235116">
    <property type="component" value="Chromosome"/>
</dbReference>
<dbReference type="InterPro" id="IPR028098">
    <property type="entry name" value="Glyco_trans_4-like_N"/>
</dbReference>
<dbReference type="InterPro" id="IPR001296">
    <property type="entry name" value="Glyco_trans_1"/>
</dbReference>
<dbReference type="GO" id="GO:0016757">
    <property type="term" value="F:glycosyltransferase activity"/>
    <property type="evidence" value="ECO:0007669"/>
    <property type="project" value="InterPro"/>
</dbReference>
<dbReference type="SUPFAM" id="SSF53756">
    <property type="entry name" value="UDP-Glycosyltransferase/glycogen phosphorylase"/>
    <property type="match status" value="1"/>
</dbReference>
<evidence type="ECO:0000313" key="4">
    <source>
        <dbReference type="Proteomes" id="UP000235116"/>
    </source>
</evidence>
<proteinExistence type="predicted"/>
<evidence type="ECO:0000259" key="1">
    <source>
        <dbReference type="Pfam" id="PF00534"/>
    </source>
</evidence>